<accession>A0A4Y8ZRK3</accession>
<protein>
    <submittedName>
        <fullName evidence="2">Glycosyltransferase family 2 protein</fullName>
    </submittedName>
</protein>
<gene>
    <name evidence="2" type="ORF">E2493_11895</name>
</gene>
<dbReference type="Pfam" id="PF00535">
    <property type="entry name" value="Glycos_transf_2"/>
    <property type="match status" value="1"/>
</dbReference>
<evidence type="ECO:0000313" key="3">
    <source>
        <dbReference type="Proteomes" id="UP000298213"/>
    </source>
</evidence>
<dbReference type="GO" id="GO:0016740">
    <property type="term" value="F:transferase activity"/>
    <property type="evidence" value="ECO:0007669"/>
    <property type="project" value="UniProtKB-KW"/>
</dbReference>
<feature type="domain" description="Glycosyltransferase 2-like" evidence="1">
    <location>
        <begin position="3"/>
        <end position="98"/>
    </location>
</feature>
<sequence length="340" mass="37687">MFSIVIPVWNARKTIRRTVESVFTQTYSVFELVIVDDGSSDGSIAAIADLTDPRLRLLLRPNGGAAAARNTGVQAAEAEWIAFLDGDDVWLPGHLEELDRIRAACPQADLIGTRFLDSDLQGRFDVPAQAAARIGTIRYFEEVGAGRRPFWIGSCAVRRRAWQAVGGFRARVPGDDSDFLVRVALDHEAAASTRRTSVYMHGTGGDIESRIERWRRGGPVTAVVTPGDIASCLDVLLAREKDVGADAMPSGTDAFVNFYVRSHLRTALQVHDITTARTVRRFYRGHCGWRDRLLFGVAALPVPLLRWIYRLARPIRRSLFGIRQPVAAGPDRARVRRLPC</sequence>
<evidence type="ECO:0000313" key="2">
    <source>
        <dbReference type="EMBL" id="TFI58097.1"/>
    </source>
</evidence>
<dbReference type="AlphaFoldDB" id="A0A4Y8ZRK3"/>
<dbReference type="RefSeq" id="WP_135087022.1">
    <property type="nucleotide sequence ID" value="NZ_SPDV01000020.1"/>
</dbReference>
<dbReference type="PANTHER" id="PTHR43685">
    <property type="entry name" value="GLYCOSYLTRANSFERASE"/>
    <property type="match status" value="1"/>
</dbReference>
<dbReference type="PANTHER" id="PTHR43685:SF2">
    <property type="entry name" value="GLYCOSYLTRANSFERASE 2-LIKE DOMAIN-CONTAINING PROTEIN"/>
    <property type="match status" value="1"/>
</dbReference>
<organism evidence="2 3">
    <name type="scientific">Sphingomonas parva</name>
    <dbReference type="NCBI Taxonomy" id="2555898"/>
    <lineage>
        <taxon>Bacteria</taxon>
        <taxon>Pseudomonadati</taxon>
        <taxon>Pseudomonadota</taxon>
        <taxon>Alphaproteobacteria</taxon>
        <taxon>Sphingomonadales</taxon>
        <taxon>Sphingomonadaceae</taxon>
        <taxon>Sphingomonas</taxon>
    </lineage>
</organism>
<dbReference type="InterPro" id="IPR001173">
    <property type="entry name" value="Glyco_trans_2-like"/>
</dbReference>
<keyword evidence="3" id="KW-1185">Reference proteome</keyword>
<name>A0A4Y8ZRK3_9SPHN</name>
<dbReference type="CDD" id="cd00761">
    <property type="entry name" value="Glyco_tranf_GTA_type"/>
    <property type="match status" value="1"/>
</dbReference>
<comment type="caution">
    <text evidence="2">The sequence shown here is derived from an EMBL/GenBank/DDBJ whole genome shotgun (WGS) entry which is preliminary data.</text>
</comment>
<evidence type="ECO:0000259" key="1">
    <source>
        <dbReference type="Pfam" id="PF00535"/>
    </source>
</evidence>
<dbReference type="InterPro" id="IPR029044">
    <property type="entry name" value="Nucleotide-diphossugar_trans"/>
</dbReference>
<dbReference type="EMBL" id="SPDV01000020">
    <property type="protein sequence ID" value="TFI58097.1"/>
    <property type="molecule type" value="Genomic_DNA"/>
</dbReference>
<dbReference type="InterPro" id="IPR050834">
    <property type="entry name" value="Glycosyltransf_2"/>
</dbReference>
<proteinExistence type="predicted"/>
<dbReference type="OrthoDB" id="6383742at2"/>
<reference evidence="2 3" key="1">
    <citation type="submission" date="2019-03" db="EMBL/GenBank/DDBJ databases">
        <title>Genome sequence of Sphingomonas sp. 17J27-24.</title>
        <authorList>
            <person name="Kim M."/>
            <person name="Maeng S."/>
            <person name="Sathiyaraj S."/>
        </authorList>
    </citation>
    <scope>NUCLEOTIDE SEQUENCE [LARGE SCALE GENOMIC DNA]</scope>
    <source>
        <strain evidence="2 3">17J27-24</strain>
    </source>
</reference>
<keyword evidence="2" id="KW-0808">Transferase</keyword>
<dbReference type="Proteomes" id="UP000298213">
    <property type="component" value="Unassembled WGS sequence"/>
</dbReference>
<dbReference type="Gene3D" id="3.90.550.10">
    <property type="entry name" value="Spore Coat Polysaccharide Biosynthesis Protein SpsA, Chain A"/>
    <property type="match status" value="1"/>
</dbReference>
<dbReference type="SUPFAM" id="SSF53448">
    <property type="entry name" value="Nucleotide-diphospho-sugar transferases"/>
    <property type="match status" value="1"/>
</dbReference>